<evidence type="ECO:0000256" key="5">
    <source>
        <dbReference type="SAM" id="MobiDB-lite"/>
    </source>
</evidence>
<dbReference type="RefSeq" id="WP_197524741.1">
    <property type="nucleotide sequence ID" value="NZ_SJPH01000002.1"/>
</dbReference>
<proteinExistence type="predicted"/>
<feature type="transmembrane region" description="Helical" evidence="6">
    <location>
        <begin position="664"/>
        <end position="686"/>
    </location>
</feature>
<dbReference type="Pfam" id="PF01957">
    <property type="entry name" value="NfeD"/>
    <property type="match status" value="1"/>
</dbReference>
<dbReference type="SUPFAM" id="SSF52096">
    <property type="entry name" value="ClpP/crotonase"/>
    <property type="match status" value="1"/>
</dbReference>
<feature type="chain" id="PRO_5023049149" evidence="7">
    <location>
        <begin position="33"/>
        <end position="776"/>
    </location>
</feature>
<keyword evidence="2 6" id="KW-0812">Transmembrane</keyword>
<feature type="domain" description="NfeD-like C-terminal" evidence="8">
    <location>
        <begin position="719"/>
        <end position="772"/>
    </location>
</feature>
<feature type="region of interest" description="Disordered" evidence="5">
    <location>
        <begin position="395"/>
        <end position="430"/>
    </location>
</feature>
<dbReference type="InterPro" id="IPR052165">
    <property type="entry name" value="Membrane_assoc_protease"/>
</dbReference>
<feature type="transmembrane region" description="Helical" evidence="6">
    <location>
        <begin position="630"/>
        <end position="652"/>
    </location>
</feature>
<evidence type="ECO:0000256" key="4">
    <source>
        <dbReference type="ARBA" id="ARBA00023136"/>
    </source>
</evidence>
<feature type="transmembrane region" description="Helical" evidence="6">
    <location>
        <begin position="552"/>
        <end position="571"/>
    </location>
</feature>
<dbReference type="AlphaFoldDB" id="A0A5C5WB62"/>
<dbReference type="Pfam" id="PF24961">
    <property type="entry name" value="NfeD_membrane"/>
    <property type="match status" value="1"/>
</dbReference>
<evidence type="ECO:0000256" key="3">
    <source>
        <dbReference type="ARBA" id="ARBA00022989"/>
    </source>
</evidence>
<evidence type="ECO:0000259" key="8">
    <source>
        <dbReference type="Pfam" id="PF01957"/>
    </source>
</evidence>
<gene>
    <name evidence="10" type="ORF">Pla111_08630</name>
</gene>
<evidence type="ECO:0000313" key="10">
    <source>
        <dbReference type="EMBL" id="TWT47251.1"/>
    </source>
</evidence>
<keyword evidence="11" id="KW-1185">Reference proteome</keyword>
<accession>A0A5C5WB62</accession>
<keyword evidence="3 6" id="KW-1133">Transmembrane helix</keyword>
<protein>
    <submittedName>
        <fullName evidence="10">Uncharacterized protein</fullName>
    </submittedName>
</protein>
<comment type="subcellular location">
    <subcellularLocation>
        <location evidence="1">Membrane</location>
        <topology evidence="1">Multi-pass membrane protein</topology>
    </subcellularLocation>
</comment>
<evidence type="ECO:0000259" key="9">
    <source>
        <dbReference type="Pfam" id="PF24961"/>
    </source>
</evidence>
<evidence type="ECO:0000256" key="1">
    <source>
        <dbReference type="ARBA" id="ARBA00004141"/>
    </source>
</evidence>
<dbReference type="Proteomes" id="UP000318995">
    <property type="component" value="Unassembled WGS sequence"/>
</dbReference>
<dbReference type="PANTHER" id="PTHR33507">
    <property type="entry name" value="INNER MEMBRANE PROTEIN YBBJ"/>
    <property type="match status" value="1"/>
</dbReference>
<name>A0A5C5WB62_9BACT</name>
<dbReference type="InterPro" id="IPR012340">
    <property type="entry name" value="NA-bd_OB-fold"/>
</dbReference>
<evidence type="ECO:0000256" key="7">
    <source>
        <dbReference type="SAM" id="SignalP"/>
    </source>
</evidence>
<dbReference type="InterPro" id="IPR056739">
    <property type="entry name" value="NfeD_membrane"/>
</dbReference>
<dbReference type="EMBL" id="SJPH01000002">
    <property type="protein sequence ID" value="TWT47251.1"/>
    <property type="molecule type" value="Genomic_DNA"/>
</dbReference>
<evidence type="ECO:0000256" key="6">
    <source>
        <dbReference type="SAM" id="Phobius"/>
    </source>
</evidence>
<feature type="compositionally biased region" description="Low complexity" evidence="5">
    <location>
        <begin position="395"/>
        <end position="406"/>
    </location>
</feature>
<feature type="transmembrane region" description="Helical" evidence="6">
    <location>
        <begin position="604"/>
        <end position="623"/>
    </location>
</feature>
<dbReference type="GO" id="GO:0005886">
    <property type="term" value="C:plasma membrane"/>
    <property type="evidence" value="ECO:0007669"/>
    <property type="project" value="TreeGrafter"/>
</dbReference>
<sequence length="776" mass="82016" precursor="true">MALSLRNLAPPCASAILAILALPAACVGSAQAPGPADPSAPTARLVRLSLPLLGDDDASFQQRLERAAIRLQAETTEGARPLLVIEFQVSDQSAPTPFERALGVARFLVSDRMAGVRTIAYLPQSITGHAVLIALACDEIAIAPDADFGAATAADDPNQGVEPGMVALYQQIVASRRSVSAAVVTALLDRDAELLRLETDAGLRLALRSELEAVEKEAVVASQEVLSPAGQLAKFSGREARAEGLVQYLAQDRQALARALGLGAGDLLVDQSLAAAWRPVMIDLAGPLDMRLVRRIETLLANEIGDQRANWICLRIDSSGGDPVAGLRLAQVLADLDANEVRCVAYVPRRAEGPAALVALACDQLVMQSGALLGGPAAEDDAADNGFAEPVVRQPEAGQPEAAPAADKPPRPNDARPLGAPPRLPDLKRDQDSLIASVRGALADKAERPWSLLAATVTSGPALQRYTHRETGETREMNPTELAEQTEPEAWQPGATIVAAGETLTLSTDTAVALGIAWREVDQADDLVELYGFESLPPTAEPNWALELVEGLASPGLAALLLVIGVVGLYIELSTPGLGLGGFVASLAFLLFFWSKFLNGTADWLEALLFVAGVVFLLIEVLVLPGFGVFGLGGGLMILAALVLAGQTFLLPKTSAQLDELRDSLATVAGASLFCLATGFALRQYLPRSPLFRRAMLMPPEEADRIEQERRETLIDYSHLVGRRGVAVGDLLPGGRAEIDGEIVDVIARGELIERGDPIEVVSAHANRVLVQRVRG</sequence>
<feature type="signal peptide" evidence="7">
    <location>
        <begin position="1"/>
        <end position="32"/>
    </location>
</feature>
<evidence type="ECO:0000256" key="2">
    <source>
        <dbReference type="ARBA" id="ARBA00022692"/>
    </source>
</evidence>
<comment type="caution">
    <text evidence="10">The sequence shown here is derived from an EMBL/GenBank/DDBJ whole genome shotgun (WGS) entry which is preliminary data.</text>
</comment>
<feature type="domain" description="NfeD integral membrane" evidence="9">
    <location>
        <begin position="557"/>
        <end position="675"/>
    </location>
</feature>
<dbReference type="InterPro" id="IPR029045">
    <property type="entry name" value="ClpP/crotonase-like_dom_sf"/>
</dbReference>
<dbReference type="Gene3D" id="3.90.226.10">
    <property type="entry name" value="2-enoyl-CoA Hydratase, Chain A, domain 1"/>
    <property type="match status" value="2"/>
</dbReference>
<dbReference type="InterPro" id="IPR002810">
    <property type="entry name" value="NfeD-like_C"/>
</dbReference>
<keyword evidence="7" id="KW-0732">Signal</keyword>
<dbReference type="Gene3D" id="2.40.50.140">
    <property type="entry name" value="Nucleic acid-binding proteins"/>
    <property type="match status" value="1"/>
</dbReference>
<keyword evidence="4 6" id="KW-0472">Membrane</keyword>
<reference evidence="10 11" key="1">
    <citation type="submission" date="2019-02" db="EMBL/GenBank/DDBJ databases">
        <title>Deep-cultivation of Planctomycetes and their phenomic and genomic characterization uncovers novel biology.</title>
        <authorList>
            <person name="Wiegand S."/>
            <person name="Jogler M."/>
            <person name="Boedeker C."/>
            <person name="Pinto D."/>
            <person name="Vollmers J."/>
            <person name="Rivas-Marin E."/>
            <person name="Kohn T."/>
            <person name="Peeters S.H."/>
            <person name="Heuer A."/>
            <person name="Rast P."/>
            <person name="Oberbeckmann S."/>
            <person name="Bunk B."/>
            <person name="Jeske O."/>
            <person name="Meyerdierks A."/>
            <person name="Storesund J.E."/>
            <person name="Kallscheuer N."/>
            <person name="Luecker S."/>
            <person name="Lage O.M."/>
            <person name="Pohl T."/>
            <person name="Merkel B.J."/>
            <person name="Hornburger P."/>
            <person name="Mueller R.-W."/>
            <person name="Bruemmer F."/>
            <person name="Labrenz M."/>
            <person name="Spormann A.M."/>
            <person name="Op Den Camp H."/>
            <person name="Overmann J."/>
            <person name="Amann R."/>
            <person name="Jetten M.S.M."/>
            <person name="Mascher T."/>
            <person name="Medema M.H."/>
            <person name="Devos D.P."/>
            <person name="Kaster A.-K."/>
            <person name="Ovreas L."/>
            <person name="Rohde M."/>
            <person name="Galperin M.Y."/>
            <person name="Jogler C."/>
        </authorList>
    </citation>
    <scope>NUCLEOTIDE SEQUENCE [LARGE SCALE GENOMIC DNA]</scope>
    <source>
        <strain evidence="10 11">Pla111</strain>
    </source>
</reference>
<organism evidence="10 11">
    <name type="scientific">Botrimarina hoheduenensis</name>
    <dbReference type="NCBI Taxonomy" id="2528000"/>
    <lineage>
        <taxon>Bacteria</taxon>
        <taxon>Pseudomonadati</taxon>
        <taxon>Planctomycetota</taxon>
        <taxon>Planctomycetia</taxon>
        <taxon>Pirellulales</taxon>
        <taxon>Lacipirellulaceae</taxon>
        <taxon>Botrimarina</taxon>
    </lineage>
</organism>
<dbReference type="PANTHER" id="PTHR33507:SF3">
    <property type="entry name" value="INNER MEMBRANE PROTEIN YBBJ"/>
    <property type="match status" value="1"/>
</dbReference>
<evidence type="ECO:0000313" key="11">
    <source>
        <dbReference type="Proteomes" id="UP000318995"/>
    </source>
</evidence>
<feature type="transmembrane region" description="Helical" evidence="6">
    <location>
        <begin position="578"/>
        <end position="598"/>
    </location>
</feature>